<proteinExistence type="predicted"/>
<feature type="compositionally biased region" description="Polar residues" evidence="1">
    <location>
        <begin position="413"/>
        <end position="427"/>
    </location>
</feature>
<evidence type="ECO:0000256" key="1">
    <source>
        <dbReference type="SAM" id="MobiDB-lite"/>
    </source>
</evidence>
<feature type="domain" description="DUF6533" evidence="3">
    <location>
        <begin position="34"/>
        <end position="75"/>
    </location>
</feature>
<sequence length="427" mass="46484">MHTLPAACTSVLSSADQVRACEHAIELKRLEYTVQFCSLALLYFDYLLTLGDEVKYIWMEKWRKPTILYFMCRYSLVANLLYFLSISEEVTGLNCDAGYIICGVLSIVGHAGIVSVWTARTCAVYNNSKIVAGFLGTIGGTVLILLMIRTPFIRCLPVYQPLPGFRGAISALMLFFDVASFVLATVRVWKSARESKVLLSQGAGTYSRVLFSQGFFYIGGVAALSISSLVLNFKAWSGGIVVRILNGLKLPLSGFLTARFILALRACNSPATHDDDDYPDPSINLTYLGSLPRVPNLEAPQESQLAQTSSILSELGRDLHPQQSRISDSDDEDQEPAQGISDERRRARMGVQGCNTPDVELGLESESNVSPPSLGEWSSSGSSPPNIREGQSLSAPINSSPSRSSWIGPGSASLRSRYSKSGHSSIN</sequence>
<feature type="compositionally biased region" description="Low complexity" evidence="1">
    <location>
        <begin position="392"/>
        <end position="411"/>
    </location>
</feature>
<feature type="region of interest" description="Disordered" evidence="1">
    <location>
        <begin position="319"/>
        <end position="427"/>
    </location>
</feature>
<protein>
    <recommendedName>
        <fullName evidence="3">DUF6533 domain-containing protein</fullName>
    </recommendedName>
</protein>
<dbReference type="InterPro" id="IPR045340">
    <property type="entry name" value="DUF6533"/>
</dbReference>
<feature type="transmembrane region" description="Helical" evidence="2">
    <location>
        <begin position="210"/>
        <end position="231"/>
    </location>
</feature>
<evidence type="ECO:0000313" key="4">
    <source>
        <dbReference type="EMBL" id="TFK23988.1"/>
    </source>
</evidence>
<dbReference type="Pfam" id="PF20151">
    <property type="entry name" value="DUF6533"/>
    <property type="match status" value="1"/>
</dbReference>
<name>A0A5C3L6Y5_COPMA</name>
<keyword evidence="2" id="KW-0812">Transmembrane</keyword>
<dbReference type="AlphaFoldDB" id="A0A5C3L6Y5"/>
<evidence type="ECO:0000259" key="3">
    <source>
        <dbReference type="Pfam" id="PF20151"/>
    </source>
</evidence>
<reference evidence="4 5" key="1">
    <citation type="journal article" date="2019" name="Nat. Ecol. Evol.">
        <title>Megaphylogeny resolves global patterns of mushroom evolution.</title>
        <authorList>
            <person name="Varga T."/>
            <person name="Krizsan K."/>
            <person name="Foldi C."/>
            <person name="Dima B."/>
            <person name="Sanchez-Garcia M."/>
            <person name="Sanchez-Ramirez S."/>
            <person name="Szollosi G.J."/>
            <person name="Szarkandi J.G."/>
            <person name="Papp V."/>
            <person name="Albert L."/>
            <person name="Andreopoulos W."/>
            <person name="Angelini C."/>
            <person name="Antonin V."/>
            <person name="Barry K.W."/>
            <person name="Bougher N.L."/>
            <person name="Buchanan P."/>
            <person name="Buyck B."/>
            <person name="Bense V."/>
            <person name="Catcheside P."/>
            <person name="Chovatia M."/>
            <person name="Cooper J."/>
            <person name="Damon W."/>
            <person name="Desjardin D."/>
            <person name="Finy P."/>
            <person name="Geml J."/>
            <person name="Haridas S."/>
            <person name="Hughes K."/>
            <person name="Justo A."/>
            <person name="Karasinski D."/>
            <person name="Kautmanova I."/>
            <person name="Kiss B."/>
            <person name="Kocsube S."/>
            <person name="Kotiranta H."/>
            <person name="LaButti K.M."/>
            <person name="Lechner B.E."/>
            <person name="Liimatainen K."/>
            <person name="Lipzen A."/>
            <person name="Lukacs Z."/>
            <person name="Mihaltcheva S."/>
            <person name="Morgado L.N."/>
            <person name="Niskanen T."/>
            <person name="Noordeloos M.E."/>
            <person name="Ohm R.A."/>
            <person name="Ortiz-Santana B."/>
            <person name="Ovrebo C."/>
            <person name="Racz N."/>
            <person name="Riley R."/>
            <person name="Savchenko A."/>
            <person name="Shiryaev A."/>
            <person name="Soop K."/>
            <person name="Spirin V."/>
            <person name="Szebenyi C."/>
            <person name="Tomsovsky M."/>
            <person name="Tulloss R.E."/>
            <person name="Uehling J."/>
            <person name="Grigoriev I.V."/>
            <person name="Vagvolgyi C."/>
            <person name="Papp T."/>
            <person name="Martin F.M."/>
            <person name="Miettinen O."/>
            <person name="Hibbett D.S."/>
            <person name="Nagy L.G."/>
        </authorList>
    </citation>
    <scope>NUCLEOTIDE SEQUENCE [LARGE SCALE GENOMIC DNA]</scope>
    <source>
        <strain evidence="4 5">CBS 121175</strain>
    </source>
</reference>
<keyword evidence="5" id="KW-1185">Reference proteome</keyword>
<feature type="transmembrane region" description="Helical" evidence="2">
    <location>
        <begin position="168"/>
        <end position="189"/>
    </location>
</feature>
<gene>
    <name evidence="4" type="ORF">FA15DRAFT_756834</name>
</gene>
<dbReference type="EMBL" id="ML210208">
    <property type="protein sequence ID" value="TFK23988.1"/>
    <property type="molecule type" value="Genomic_DNA"/>
</dbReference>
<feature type="transmembrane region" description="Helical" evidence="2">
    <location>
        <begin position="130"/>
        <end position="148"/>
    </location>
</feature>
<organism evidence="4 5">
    <name type="scientific">Coprinopsis marcescibilis</name>
    <name type="common">Agaric fungus</name>
    <name type="synonym">Psathyrella marcescibilis</name>
    <dbReference type="NCBI Taxonomy" id="230819"/>
    <lineage>
        <taxon>Eukaryota</taxon>
        <taxon>Fungi</taxon>
        <taxon>Dikarya</taxon>
        <taxon>Basidiomycota</taxon>
        <taxon>Agaricomycotina</taxon>
        <taxon>Agaricomycetes</taxon>
        <taxon>Agaricomycetidae</taxon>
        <taxon>Agaricales</taxon>
        <taxon>Agaricineae</taxon>
        <taxon>Psathyrellaceae</taxon>
        <taxon>Coprinopsis</taxon>
    </lineage>
</organism>
<evidence type="ECO:0000313" key="5">
    <source>
        <dbReference type="Proteomes" id="UP000307440"/>
    </source>
</evidence>
<accession>A0A5C3L6Y5</accession>
<evidence type="ECO:0000256" key="2">
    <source>
        <dbReference type="SAM" id="Phobius"/>
    </source>
</evidence>
<dbReference type="OrthoDB" id="3242409at2759"/>
<feature type="transmembrane region" description="Helical" evidence="2">
    <location>
        <begin position="68"/>
        <end position="85"/>
    </location>
</feature>
<keyword evidence="2" id="KW-1133">Transmembrane helix</keyword>
<feature type="transmembrane region" description="Helical" evidence="2">
    <location>
        <begin position="97"/>
        <end position="118"/>
    </location>
</feature>
<keyword evidence="2" id="KW-0472">Membrane</keyword>
<feature type="compositionally biased region" description="Low complexity" evidence="1">
    <location>
        <begin position="370"/>
        <end position="385"/>
    </location>
</feature>
<dbReference type="Proteomes" id="UP000307440">
    <property type="component" value="Unassembled WGS sequence"/>
</dbReference>